<dbReference type="SUPFAM" id="SSF53067">
    <property type="entry name" value="Actin-like ATPase domain"/>
    <property type="match status" value="2"/>
</dbReference>
<proteinExistence type="inferred from homology"/>
<dbReference type="GO" id="GO:0004340">
    <property type="term" value="F:glucokinase activity"/>
    <property type="evidence" value="ECO:0007669"/>
    <property type="project" value="TreeGrafter"/>
</dbReference>
<dbReference type="GO" id="GO:0006006">
    <property type="term" value="P:glucose metabolic process"/>
    <property type="evidence" value="ECO:0007669"/>
    <property type="project" value="TreeGrafter"/>
</dbReference>
<evidence type="ECO:0000313" key="15">
    <source>
        <dbReference type="EMBL" id="CAL4126936.1"/>
    </source>
</evidence>
<dbReference type="Gene3D" id="3.40.367.20">
    <property type="match status" value="1"/>
</dbReference>
<dbReference type="PRINTS" id="PR00475">
    <property type="entry name" value="HEXOKINASE"/>
</dbReference>
<evidence type="ECO:0000256" key="5">
    <source>
        <dbReference type="ARBA" id="ARBA00022741"/>
    </source>
</evidence>
<evidence type="ECO:0000256" key="8">
    <source>
        <dbReference type="ARBA" id="ARBA00023152"/>
    </source>
</evidence>
<dbReference type="FunFam" id="3.30.420.40:FF:000805">
    <property type="entry name" value="Hexokinase-2"/>
    <property type="match status" value="1"/>
</dbReference>
<sequence>MLQTEKARPICLTIIRNVFRTFCGHLKQHLLNKHDIASESNPQIINKMFILYSAKIEMKKKHPYFLSNDLKLSRDEYYVILCNIINVYQLDQESLGQPLTIMSSLFDHIAECLASFIKERELEAEILPLGFTFSFPCVQEGLTKARLERWTKGFKCAGVEGEDVVQLMKEAITRRGDVKIKICAVLNDTTGTLMSCAWKNRNCRVGLIVGTGVNACYMEKLDKVELWDGDYDHPEQVVINTEWGAFGDNGCLEHVRTQYDRNVDTESINPGRQLYEKMISGMYMGEVARQVLCRLVEEGLLFDGKGAEALLEKGSFYTKYISEIESDKAGDWNNARSILEELGINFATDADCANVRHVCECVSRRAAYLAGAGVALLLNRMGELNVTVAVDGSVFRFHPHFHRLMKQQIRKLANSNIKFDVMLSEDGSGRGAALVAAVAYR</sequence>
<dbReference type="PROSITE" id="PS51748">
    <property type="entry name" value="HEXOKINASE_2"/>
    <property type="match status" value="1"/>
</dbReference>
<dbReference type="GO" id="GO:0006096">
    <property type="term" value="P:glycolytic process"/>
    <property type="evidence" value="ECO:0007669"/>
    <property type="project" value="UniProtKB-KW"/>
</dbReference>
<dbReference type="InterPro" id="IPR043129">
    <property type="entry name" value="ATPase_NBD"/>
</dbReference>
<dbReference type="EMBL" id="CAXKWB010024927">
    <property type="protein sequence ID" value="CAL4126936.1"/>
    <property type="molecule type" value="Genomic_DNA"/>
</dbReference>
<evidence type="ECO:0000256" key="7">
    <source>
        <dbReference type="ARBA" id="ARBA00022840"/>
    </source>
</evidence>
<evidence type="ECO:0000259" key="13">
    <source>
        <dbReference type="Pfam" id="PF00349"/>
    </source>
</evidence>
<feature type="domain" description="Hexokinase C-terminal" evidence="14">
    <location>
        <begin position="204"/>
        <end position="438"/>
    </location>
</feature>
<dbReference type="GO" id="GO:0005524">
    <property type="term" value="F:ATP binding"/>
    <property type="evidence" value="ECO:0007669"/>
    <property type="project" value="UniProtKB-UniRule"/>
</dbReference>
<evidence type="ECO:0000256" key="9">
    <source>
        <dbReference type="ARBA" id="ARBA00044613"/>
    </source>
</evidence>
<keyword evidence="5 12" id="KW-0547">Nucleotide-binding</keyword>
<dbReference type="GO" id="GO:0005829">
    <property type="term" value="C:cytosol"/>
    <property type="evidence" value="ECO:0007669"/>
    <property type="project" value="TreeGrafter"/>
</dbReference>
<dbReference type="GO" id="GO:0008865">
    <property type="term" value="F:fructokinase activity"/>
    <property type="evidence" value="ECO:0007669"/>
    <property type="project" value="TreeGrafter"/>
</dbReference>
<dbReference type="InterPro" id="IPR019807">
    <property type="entry name" value="Hexokinase_BS"/>
</dbReference>
<comment type="catalytic activity">
    <reaction evidence="11">
        <text>D-glucose + ATP = D-glucose 6-phosphate + ADP + H(+)</text>
        <dbReference type="Rhea" id="RHEA:17825"/>
        <dbReference type="ChEBI" id="CHEBI:4167"/>
        <dbReference type="ChEBI" id="CHEBI:15378"/>
        <dbReference type="ChEBI" id="CHEBI:30616"/>
        <dbReference type="ChEBI" id="CHEBI:61548"/>
        <dbReference type="ChEBI" id="CHEBI:456216"/>
        <dbReference type="EC" id="2.7.1.1"/>
    </reaction>
    <physiologicalReaction direction="left-to-right" evidence="11">
        <dbReference type="Rhea" id="RHEA:17826"/>
    </physiologicalReaction>
</comment>
<evidence type="ECO:0000256" key="6">
    <source>
        <dbReference type="ARBA" id="ARBA00022777"/>
    </source>
</evidence>
<keyword evidence="4 12" id="KW-0808">Transferase</keyword>
<dbReference type="GO" id="GO:0005739">
    <property type="term" value="C:mitochondrion"/>
    <property type="evidence" value="ECO:0007669"/>
    <property type="project" value="TreeGrafter"/>
</dbReference>
<dbReference type="EC" id="2.7.1.-" evidence="12"/>
<organism evidence="15 16">
    <name type="scientific">Meganyctiphanes norvegica</name>
    <name type="common">Northern krill</name>
    <name type="synonym">Thysanopoda norvegica</name>
    <dbReference type="NCBI Taxonomy" id="48144"/>
    <lineage>
        <taxon>Eukaryota</taxon>
        <taxon>Metazoa</taxon>
        <taxon>Ecdysozoa</taxon>
        <taxon>Arthropoda</taxon>
        <taxon>Crustacea</taxon>
        <taxon>Multicrustacea</taxon>
        <taxon>Malacostraca</taxon>
        <taxon>Eumalacostraca</taxon>
        <taxon>Eucarida</taxon>
        <taxon>Euphausiacea</taxon>
        <taxon>Euphausiidae</taxon>
        <taxon>Meganyctiphanes</taxon>
    </lineage>
</organism>
<dbReference type="PANTHER" id="PTHR19443:SF16">
    <property type="entry name" value="HEXOKINASE TYPE 1-RELATED"/>
    <property type="match status" value="1"/>
</dbReference>
<dbReference type="InterPro" id="IPR001312">
    <property type="entry name" value="Hexokinase"/>
</dbReference>
<dbReference type="PROSITE" id="PS00378">
    <property type="entry name" value="HEXOKINASE_1"/>
    <property type="match status" value="1"/>
</dbReference>
<gene>
    <name evidence="15" type="ORF">MNOR_LOCUS25738</name>
</gene>
<dbReference type="CDD" id="cd24019">
    <property type="entry name" value="ASKHA_NBD_HK_meta"/>
    <property type="match status" value="1"/>
</dbReference>
<comment type="catalytic activity">
    <reaction evidence="9">
        <text>a D-hexose + ATP = a D-hexose 6-phosphate + ADP + H(+)</text>
        <dbReference type="Rhea" id="RHEA:22740"/>
        <dbReference type="ChEBI" id="CHEBI:4194"/>
        <dbReference type="ChEBI" id="CHEBI:15378"/>
        <dbReference type="ChEBI" id="CHEBI:30616"/>
        <dbReference type="ChEBI" id="CHEBI:229467"/>
        <dbReference type="ChEBI" id="CHEBI:456216"/>
        <dbReference type="EC" id="2.7.1.1"/>
    </reaction>
    <physiologicalReaction direction="left-to-right" evidence="9">
        <dbReference type="Rhea" id="RHEA:22741"/>
    </physiologicalReaction>
</comment>
<dbReference type="Gene3D" id="3.30.420.40">
    <property type="match status" value="1"/>
</dbReference>
<dbReference type="AlphaFoldDB" id="A0AAV2RN19"/>
<feature type="domain" description="Hexokinase N-terminal" evidence="13">
    <location>
        <begin position="100"/>
        <end position="198"/>
    </location>
</feature>
<keyword evidence="8 12" id="KW-0324">Glycolysis</keyword>
<comment type="pathway">
    <text evidence="1">Carbohydrate degradation; glycolysis; D-glyceraldehyde 3-phosphate and glycerone phosphate from D-glucose: step 1/4.</text>
</comment>
<dbReference type="InterPro" id="IPR022672">
    <property type="entry name" value="Hexokinase_N"/>
</dbReference>
<keyword evidence="16" id="KW-1185">Reference proteome</keyword>
<dbReference type="Proteomes" id="UP001497623">
    <property type="component" value="Unassembled WGS sequence"/>
</dbReference>
<accession>A0AAV2RN19</accession>
<dbReference type="GO" id="GO:0001678">
    <property type="term" value="P:intracellular glucose homeostasis"/>
    <property type="evidence" value="ECO:0007669"/>
    <property type="project" value="InterPro"/>
</dbReference>
<comment type="pathway">
    <text evidence="2">Carbohydrate metabolism; hexose metabolism.</text>
</comment>
<evidence type="ECO:0000256" key="12">
    <source>
        <dbReference type="RuleBase" id="RU362007"/>
    </source>
</evidence>
<comment type="caution">
    <text evidence="15">The sequence shown here is derived from an EMBL/GenBank/DDBJ whole genome shotgun (WGS) entry which is preliminary data.</text>
</comment>
<keyword evidence="7 12" id="KW-0067">ATP-binding</keyword>
<feature type="non-terminal residue" evidence="15">
    <location>
        <position position="441"/>
    </location>
</feature>
<name>A0AAV2RN19_MEGNR</name>
<protein>
    <recommendedName>
        <fullName evidence="12">Phosphotransferase</fullName>
        <ecNumber evidence="12">2.7.1.-</ecNumber>
    </recommendedName>
</protein>
<comment type="similarity">
    <text evidence="3 12">Belongs to the hexokinase family.</text>
</comment>
<evidence type="ECO:0000256" key="11">
    <source>
        <dbReference type="ARBA" id="ARBA00048160"/>
    </source>
</evidence>
<evidence type="ECO:0000256" key="3">
    <source>
        <dbReference type="ARBA" id="ARBA00009225"/>
    </source>
</evidence>
<evidence type="ECO:0000256" key="4">
    <source>
        <dbReference type="ARBA" id="ARBA00022679"/>
    </source>
</evidence>
<evidence type="ECO:0000313" key="16">
    <source>
        <dbReference type="Proteomes" id="UP001497623"/>
    </source>
</evidence>
<evidence type="ECO:0000256" key="2">
    <source>
        <dbReference type="ARBA" id="ARBA00005028"/>
    </source>
</evidence>
<reference evidence="15 16" key="1">
    <citation type="submission" date="2024-05" db="EMBL/GenBank/DDBJ databases">
        <authorList>
            <person name="Wallberg A."/>
        </authorList>
    </citation>
    <scope>NUCLEOTIDE SEQUENCE [LARGE SCALE GENOMIC DNA]</scope>
</reference>
<dbReference type="FunFam" id="3.40.367.20:FF:000005">
    <property type="entry name" value="Phosphotransferase"/>
    <property type="match status" value="1"/>
</dbReference>
<evidence type="ECO:0000256" key="1">
    <source>
        <dbReference type="ARBA" id="ARBA00004888"/>
    </source>
</evidence>
<evidence type="ECO:0000256" key="10">
    <source>
        <dbReference type="ARBA" id="ARBA00047905"/>
    </source>
</evidence>
<dbReference type="Pfam" id="PF03727">
    <property type="entry name" value="Hexokinase_2"/>
    <property type="match status" value="1"/>
</dbReference>
<dbReference type="Pfam" id="PF00349">
    <property type="entry name" value="Hexokinase_1"/>
    <property type="match status" value="1"/>
</dbReference>
<dbReference type="GO" id="GO:0005536">
    <property type="term" value="F:D-glucose binding"/>
    <property type="evidence" value="ECO:0007669"/>
    <property type="project" value="InterPro"/>
</dbReference>
<dbReference type="PANTHER" id="PTHR19443">
    <property type="entry name" value="HEXOKINASE"/>
    <property type="match status" value="1"/>
</dbReference>
<evidence type="ECO:0000259" key="14">
    <source>
        <dbReference type="Pfam" id="PF03727"/>
    </source>
</evidence>
<keyword evidence="6 12" id="KW-0418">Kinase</keyword>
<comment type="catalytic activity">
    <reaction evidence="10">
        <text>D-fructose + ATP = D-fructose 6-phosphate + ADP + H(+)</text>
        <dbReference type="Rhea" id="RHEA:16125"/>
        <dbReference type="ChEBI" id="CHEBI:15378"/>
        <dbReference type="ChEBI" id="CHEBI:30616"/>
        <dbReference type="ChEBI" id="CHEBI:37721"/>
        <dbReference type="ChEBI" id="CHEBI:61527"/>
        <dbReference type="ChEBI" id="CHEBI:456216"/>
        <dbReference type="EC" id="2.7.1.1"/>
    </reaction>
    <physiologicalReaction direction="left-to-right" evidence="10">
        <dbReference type="Rhea" id="RHEA:16126"/>
    </physiologicalReaction>
</comment>
<dbReference type="InterPro" id="IPR022673">
    <property type="entry name" value="Hexokinase_C"/>
</dbReference>